<organism evidence="8 9">
    <name type="scientific">Kribbella alba</name>
    <dbReference type="NCBI Taxonomy" id="190197"/>
    <lineage>
        <taxon>Bacteria</taxon>
        <taxon>Bacillati</taxon>
        <taxon>Actinomycetota</taxon>
        <taxon>Actinomycetes</taxon>
        <taxon>Propionibacteriales</taxon>
        <taxon>Kribbellaceae</taxon>
        <taxon>Kribbella</taxon>
    </lineage>
</organism>
<evidence type="ECO:0000256" key="1">
    <source>
        <dbReference type="ARBA" id="ARBA00001255"/>
    </source>
</evidence>
<dbReference type="Pfam" id="PF16874">
    <property type="entry name" value="Glyco_hydro_36C"/>
    <property type="match status" value="1"/>
</dbReference>
<feature type="domain" description="Glycosyl hydrolase family 36 N-terminal" evidence="7">
    <location>
        <begin position="55"/>
        <end position="256"/>
    </location>
</feature>
<feature type="domain" description="Glycosyl hydrolase family 36 C-terminal" evidence="6">
    <location>
        <begin position="630"/>
        <end position="679"/>
    </location>
</feature>
<dbReference type="PIRSF" id="PIRSF005536">
    <property type="entry name" value="Agal"/>
    <property type="match status" value="1"/>
</dbReference>
<dbReference type="Pfam" id="PF16875">
    <property type="entry name" value="Glyco_hydro_36N"/>
    <property type="match status" value="1"/>
</dbReference>
<dbReference type="InterPro" id="IPR031704">
    <property type="entry name" value="Glyco_hydro_36_N"/>
</dbReference>
<comment type="similarity">
    <text evidence="5">Belongs to the glycosyl hydrolase.</text>
</comment>
<dbReference type="Proteomes" id="UP001501319">
    <property type="component" value="Unassembled WGS sequence"/>
</dbReference>
<evidence type="ECO:0000256" key="5">
    <source>
        <dbReference type="PIRNR" id="PIRNR005536"/>
    </source>
</evidence>
<name>A0ABN2FQP7_9ACTN</name>
<evidence type="ECO:0000256" key="4">
    <source>
        <dbReference type="ARBA" id="ARBA00023295"/>
    </source>
</evidence>
<dbReference type="PRINTS" id="PR00743">
    <property type="entry name" value="GLHYDRLASE36"/>
</dbReference>
<sequence length="688" mass="74828">MNQWTLRGATTAYAVEVPEHGRWAALVAWGPHAVTDGPSTVAPVGTEHFLPRADVEPLEYAVRGVRYTSPTELVVSGPDGSDELRPVFVGATQTAAQAGADGCGSLELTFVDPLRSLRLVLHYRMPSGLDVVERWVSIHNDGSDSLTLHQHDSAAFVIPTVNGAHLRYLSGEWNSEFQQAAITLPRGRFTVDSRQGITGHSFSPFLSVADADDPTGTTWGVQLAWTGSWRLSADVDTTGQTRIQAGRAPSSLGLSLAPGASWVSPVAVGACSSEGPDGLARAFHAYQRTFARGLPQKVVYNSWFATEFDVRADHQLELARKAVRAGVETFVVDDGWFTGRTDDASGLGDWEVDPAAFPHGLGGFIADLKEVGLGFGLWVEPESVSPGSDLAAMHPEWILGTEGREPLLVRNQLLLDLSRDDVADWIWETLDRLLSSYEISYLKWDANRPRLDAGDLRARDLDGGVVTNLYKILDRLRTDHPNVIVEGCAGGGARVDLGMAARVDTLWPSDNTAPLDRLKIQRGFLSGYSPHLMSSWVTDAAGTHDGRERSLDFRFHVAMAGGLGIGADLSQWTDDQLAVAARHVAQYREIRDVVAQGNVYWLSEGPTVGLQYVRPTRSVVFLWDTGDTSVRGTLPTRPRRIPLQGLDATKNYRVGDEVHPGSYLLQVGIPDPRDSATDSNCLVVETLD</sequence>
<dbReference type="InterPro" id="IPR031705">
    <property type="entry name" value="Glyco_hydro_36_C"/>
</dbReference>
<evidence type="ECO:0000259" key="6">
    <source>
        <dbReference type="Pfam" id="PF16874"/>
    </source>
</evidence>
<dbReference type="InterPro" id="IPR038417">
    <property type="entry name" value="Alpga-gal_N_sf"/>
</dbReference>
<dbReference type="CDD" id="cd14791">
    <property type="entry name" value="GH36"/>
    <property type="match status" value="1"/>
</dbReference>
<dbReference type="EC" id="3.2.1.22" evidence="2 5"/>
<dbReference type="PANTHER" id="PTHR43053">
    <property type="entry name" value="GLYCOSIDASE FAMILY 31"/>
    <property type="match status" value="1"/>
</dbReference>
<dbReference type="InterPro" id="IPR002252">
    <property type="entry name" value="Glyco_hydro_36"/>
</dbReference>
<dbReference type="InterPro" id="IPR050985">
    <property type="entry name" value="Alpha-glycosidase_related"/>
</dbReference>
<evidence type="ECO:0000259" key="7">
    <source>
        <dbReference type="Pfam" id="PF16875"/>
    </source>
</evidence>
<dbReference type="InterPro" id="IPR017853">
    <property type="entry name" value="GH"/>
</dbReference>
<keyword evidence="9" id="KW-1185">Reference proteome</keyword>
<protein>
    <recommendedName>
        <fullName evidence="2 5">Alpha-galactosidase</fullName>
        <ecNumber evidence="2 5">3.2.1.22</ecNumber>
    </recommendedName>
</protein>
<dbReference type="Gene3D" id="2.70.98.60">
    <property type="entry name" value="alpha-galactosidase from lactobacil brevis"/>
    <property type="match status" value="1"/>
</dbReference>
<evidence type="ECO:0000313" key="8">
    <source>
        <dbReference type="EMBL" id="GAA1656586.1"/>
    </source>
</evidence>
<dbReference type="EMBL" id="BAAANE010000010">
    <property type="protein sequence ID" value="GAA1656586.1"/>
    <property type="molecule type" value="Genomic_DNA"/>
</dbReference>
<reference evidence="8 9" key="1">
    <citation type="journal article" date="2019" name="Int. J. Syst. Evol. Microbiol.">
        <title>The Global Catalogue of Microorganisms (GCM) 10K type strain sequencing project: providing services to taxonomists for standard genome sequencing and annotation.</title>
        <authorList>
            <consortium name="The Broad Institute Genomics Platform"/>
            <consortium name="The Broad Institute Genome Sequencing Center for Infectious Disease"/>
            <person name="Wu L."/>
            <person name="Ma J."/>
        </authorList>
    </citation>
    <scope>NUCLEOTIDE SEQUENCE [LARGE SCALE GENOMIC DNA]</scope>
    <source>
        <strain evidence="8 9">JCM 14306</strain>
    </source>
</reference>
<dbReference type="PANTHER" id="PTHR43053:SF3">
    <property type="entry name" value="ALPHA-GALACTOSIDASE C-RELATED"/>
    <property type="match status" value="1"/>
</dbReference>
<proteinExistence type="inferred from homology"/>
<keyword evidence="3 5" id="KW-0378">Hydrolase</keyword>
<keyword evidence="4 5" id="KW-0326">Glycosidase</keyword>
<dbReference type="Pfam" id="PF02065">
    <property type="entry name" value="Melibiase"/>
    <property type="match status" value="1"/>
</dbReference>
<evidence type="ECO:0000313" key="9">
    <source>
        <dbReference type="Proteomes" id="UP001501319"/>
    </source>
</evidence>
<gene>
    <name evidence="8" type="ORF">GCM10009744_56710</name>
</gene>
<dbReference type="Gene3D" id="3.20.20.70">
    <property type="entry name" value="Aldolase class I"/>
    <property type="match status" value="1"/>
</dbReference>
<dbReference type="SUPFAM" id="SSF51445">
    <property type="entry name" value="(Trans)glycosidases"/>
    <property type="match status" value="1"/>
</dbReference>
<accession>A0ABN2FQP7</accession>
<comment type="caution">
    <text evidence="8">The sequence shown here is derived from an EMBL/GenBank/DDBJ whole genome shotgun (WGS) entry which is preliminary data.</text>
</comment>
<evidence type="ECO:0000256" key="3">
    <source>
        <dbReference type="ARBA" id="ARBA00022801"/>
    </source>
</evidence>
<evidence type="ECO:0000256" key="2">
    <source>
        <dbReference type="ARBA" id="ARBA00012755"/>
    </source>
</evidence>
<dbReference type="InterPro" id="IPR013785">
    <property type="entry name" value="Aldolase_TIM"/>
</dbReference>
<comment type="catalytic activity">
    <reaction evidence="1 5">
        <text>Hydrolysis of terminal, non-reducing alpha-D-galactose residues in alpha-D-galactosides, including galactose oligosaccharides, galactomannans and galactolipids.</text>
        <dbReference type="EC" id="3.2.1.22"/>
    </reaction>
</comment>